<dbReference type="InterPro" id="IPR029036">
    <property type="entry name" value="P5CR_dimer"/>
</dbReference>
<keyword evidence="2" id="KW-0521">NADP</keyword>
<feature type="domain" description="Pyrroline-5-carboxylate reductase dimerisation" evidence="5">
    <location>
        <begin position="164"/>
        <end position="268"/>
    </location>
</feature>
<gene>
    <name evidence="6" type="ORF">UFOPK1826_00377</name>
</gene>
<dbReference type="EMBL" id="CAEZUN010000031">
    <property type="protein sequence ID" value="CAB4596577.1"/>
    <property type="molecule type" value="Genomic_DNA"/>
</dbReference>
<sequence>MPGDLVMSSPSLVIVGGGNMGAALARGLVAERFLLPSELVIVEKSSDRRAILSKEFPESVISERILNCDSVIVAVKPNDVAEICLTLKNFGVKQLLSIAAGVTIASIESACGNSISVVRAMPNTPALIGQGASAMAASVNCSSDQISWAIKILQSVGKVVEVEENLLDAVTGLSGSGPAYIFLLAEALIDAGVQQGLSAEVANELVRQLLVGSSALLAQSADGPAKLRQNVTSPNGTTAAGIATLENKHFAEIISAAVHAATARSRELGQ</sequence>
<dbReference type="PANTHER" id="PTHR11645">
    <property type="entry name" value="PYRROLINE-5-CARBOXYLATE REDUCTASE"/>
    <property type="match status" value="1"/>
</dbReference>
<evidence type="ECO:0000256" key="2">
    <source>
        <dbReference type="ARBA" id="ARBA00022857"/>
    </source>
</evidence>
<dbReference type="FunFam" id="1.10.3730.10:FF:000001">
    <property type="entry name" value="Pyrroline-5-carboxylate reductase"/>
    <property type="match status" value="1"/>
</dbReference>
<dbReference type="SUPFAM" id="SSF51735">
    <property type="entry name" value="NAD(P)-binding Rossmann-fold domains"/>
    <property type="match status" value="1"/>
</dbReference>
<dbReference type="HAMAP" id="MF_01925">
    <property type="entry name" value="P5C_reductase"/>
    <property type="match status" value="1"/>
</dbReference>
<proteinExistence type="inferred from homology"/>
<feature type="domain" description="Pyrroline-5-carboxylate reductase catalytic N-terminal" evidence="4">
    <location>
        <begin position="13"/>
        <end position="101"/>
    </location>
</feature>
<dbReference type="InterPro" id="IPR028939">
    <property type="entry name" value="P5C_Rdtase_cat_N"/>
</dbReference>
<name>A0A6J6G5Y0_9ZZZZ</name>
<comment type="similarity">
    <text evidence="1">Belongs to the pyrroline-5-carboxylate reductase family.</text>
</comment>
<evidence type="ECO:0000256" key="1">
    <source>
        <dbReference type="ARBA" id="ARBA00005525"/>
    </source>
</evidence>
<dbReference type="GO" id="GO:0055129">
    <property type="term" value="P:L-proline biosynthetic process"/>
    <property type="evidence" value="ECO:0007669"/>
    <property type="project" value="TreeGrafter"/>
</dbReference>
<keyword evidence="3" id="KW-0560">Oxidoreductase</keyword>
<dbReference type="PANTHER" id="PTHR11645:SF0">
    <property type="entry name" value="PYRROLINE-5-CARBOXYLATE REDUCTASE 3"/>
    <property type="match status" value="1"/>
</dbReference>
<dbReference type="InterPro" id="IPR053790">
    <property type="entry name" value="P5CR-like_CS"/>
</dbReference>
<dbReference type="NCBIfam" id="TIGR00112">
    <property type="entry name" value="proC"/>
    <property type="match status" value="1"/>
</dbReference>
<reference evidence="6" key="1">
    <citation type="submission" date="2020-05" db="EMBL/GenBank/DDBJ databases">
        <authorList>
            <person name="Chiriac C."/>
            <person name="Salcher M."/>
            <person name="Ghai R."/>
            <person name="Kavagutti S V."/>
        </authorList>
    </citation>
    <scope>NUCLEOTIDE SEQUENCE</scope>
</reference>
<dbReference type="InterPro" id="IPR036291">
    <property type="entry name" value="NAD(P)-bd_dom_sf"/>
</dbReference>
<dbReference type="Pfam" id="PF03807">
    <property type="entry name" value="F420_oxidored"/>
    <property type="match status" value="1"/>
</dbReference>
<evidence type="ECO:0000259" key="4">
    <source>
        <dbReference type="Pfam" id="PF03807"/>
    </source>
</evidence>
<dbReference type="Gene3D" id="3.40.50.720">
    <property type="entry name" value="NAD(P)-binding Rossmann-like Domain"/>
    <property type="match status" value="1"/>
</dbReference>
<dbReference type="SUPFAM" id="SSF48179">
    <property type="entry name" value="6-phosphogluconate dehydrogenase C-terminal domain-like"/>
    <property type="match status" value="1"/>
</dbReference>
<dbReference type="InterPro" id="IPR000304">
    <property type="entry name" value="Pyrroline-COOH_reductase"/>
</dbReference>
<evidence type="ECO:0000259" key="5">
    <source>
        <dbReference type="Pfam" id="PF14748"/>
    </source>
</evidence>
<dbReference type="GO" id="GO:0004735">
    <property type="term" value="F:pyrroline-5-carboxylate reductase activity"/>
    <property type="evidence" value="ECO:0007669"/>
    <property type="project" value="InterPro"/>
</dbReference>
<dbReference type="PIRSF" id="PIRSF000193">
    <property type="entry name" value="Pyrrol-5-carb_rd"/>
    <property type="match status" value="1"/>
</dbReference>
<dbReference type="Pfam" id="PF14748">
    <property type="entry name" value="P5CR_dimer"/>
    <property type="match status" value="1"/>
</dbReference>
<dbReference type="PROSITE" id="PS00521">
    <property type="entry name" value="P5CR"/>
    <property type="match status" value="1"/>
</dbReference>
<protein>
    <submittedName>
        <fullName evidence="6">Unannotated protein</fullName>
    </submittedName>
</protein>
<evidence type="ECO:0000313" key="6">
    <source>
        <dbReference type="EMBL" id="CAB4596577.1"/>
    </source>
</evidence>
<accession>A0A6J6G5Y0</accession>
<dbReference type="InterPro" id="IPR008927">
    <property type="entry name" value="6-PGluconate_DH-like_C_sf"/>
</dbReference>
<evidence type="ECO:0000256" key="3">
    <source>
        <dbReference type="ARBA" id="ARBA00023002"/>
    </source>
</evidence>
<dbReference type="Gene3D" id="1.10.3730.10">
    <property type="entry name" value="ProC C-terminal domain-like"/>
    <property type="match status" value="1"/>
</dbReference>
<organism evidence="6">
    <name type="scientific">freshwater metagenome</name>
    <dbReference type="NCBI Taxonomy" id="449393"/>
    <lineage>
        <taxon>unclassified sequences</taxon>
        <taxon>metagenomes</taxon>
        <taxon>ecological metagenomes</taxon>
    </lineage>
</organism>
<dbReference type="AlphaFoldDB" id="A0A6J6G5Y0"/>